<evidence type="ECO:0000313" key="12">
    <source>
        <dbReference type="Proteomes" id="UP000801492"/>
    </source>
</evidence>
<feature type="signal peptide" evidence="10">
    <location>
        <begin position="1"/>
        <end position="20"/>
    </location>
</feature>
<evidence type="ECO:0000256" key="3">
    <source>
        <dbReference type="ARBA" id="ARBA00022692"/>
    </source>
</evidence>
<dbReference type="Gene3D" id="2.170.180.11">
    <property type="entry name" value="Methuselah ectodomain, domain 2"/>
    <property type="match status" value="1"/>
</dbReference>
<dbReference type="PANTHER" id="PTHR46953">
    <property type="entry name" value="G-PROTEIN COUPLED RECEPTOR MTH-LIKE 1-RELATED"/>
    <property type="match status" value="1"/>
</dbReference>
<keyword evidence="12" id="KW-1185">Reference proteome</keyword>
<keyword evidence="4 10" id="KW-0732">Signal</keyword>
<dbReference type="Gene3D" id="1.20.1070.10">
    <property type="entry name" value="Rhodopsin 7-helix transmembrane proteins"/>
    <property type="match status" value="1"/>
</dbReference>
<gene>
    <name evidence="11" type="ORF">ILUMI_11839</name>
</gene>
<evidence type="ECO:0000256" key="9">
    <source>
        <dbReference type="SAM" id="Phobius"/>
    </source>
</evidence>
<feature type="chain" id="PRO_5035443940" description="G-protein coupled receptor Mth-like 3" evidence="10">
    <location>
        <begin position="21"/>
        <end position="461"/>
    </location>
</feature>
<dbReference type="SUPFAM" id="SSF63877">
    <property type="entry name" value="Methuselah ectodomain"/>
    <property type="match status" value="1"/>
</dbReference>
<evidence type="ECO:0000256" key="4">
    <source>
        <dbReference type="ARBA" id="ARBA00022729"/>
    </source>
</evidence>
<sequence length="461" mass="53311">MYKFTVFCYFCLIFVSGAYASVQQFLYEDITPKCCKQEELLSLAGWHNQRRVFNCIPDEKRVSYVLTSEILDDFPWNSSDIFSDNACVDDTINEETNIRETIKIQLNDSTIITKLNLNFFPKCCPTHSSYDTKIHKCVRLKNESTSNYTSFTEDYLNEHLLNGMFFIQPGLSDCVTVIADYQLSFFDFSLIDENRGFYLESLNKTFSYGSYCVDKVYNSDNHVARICHPDLSICRHNIFQDDKIRCIRKCCPDGQVYRGGGKCKFDFAHGLDFENSSKIVNINEPFATVQGHSCRKYIADPSWDYTLDEMGTIRLYLKERIHKSPFENTYCYEHVDFGLTHGTTLFMCFTYTDKNRIEFQISRIALTLSCVFLILTLLAYLLLPEMQNLHGKTLMCHCGSLLVAFLTLVVLQFHPVIGGSGCIAAGYVIVYTFLAAFMWSNIMCFDIWWTFGIRLFLCYSH</sequence>
<comment type="similarity">
    <text evidence="2">Belongs to the G-protein coupled receptor 2 family. Mth subfamily.</text>
</comment>
<evidence type="ECO:0000256" key="8">
    <source>
        <dbReference type="ARBA" id="ARBA00023224"/>
    </source>
</evidence>
<dbReference type="GO" id="GO:0004930">
    <property type="term" value="F:G protein-coupled receptor activity"/>
    <property type="evidence" value="ECO:0007669"/>
    <property type="project" value="UniProtKB-KW"/>
</dbReference>
<dbReference type="GO" id="GO:0012505">
    <property type="term" value="C:endomembrane system"/>
    <property type="evidence" value="ECO:0007669"/>
    <property type="project" value="UniProtKB-SubCell"/>
</dbReference>
<evidence type="ECO:0008006" key="13">
    <source>
        <dbReference type="Google" id="ProtNLM"/>
    </source>
</evidence>
<dbReference type="PANTHER" id="PTHR46953:SF1">
    <property type="entry name" value="G-PROTEIN COUPLED RECEPTOR MTH-LIKE 1-RELATED"/>
    <property type="match status" value="1"/>
</dbReference>
<keyword evidence="7" id="KW-0675">Receptor</keyword>
<protein>
    <recommendedName>
        <fullName evidence="13">G-protein coupled receptor Mth-like 3</fullName>
    </recommendedName>
</protein>
<keyword evidence="8" id="KW-0807">Transducer</keyword>
<evidence type="ECO:0000256" key="6">
    <source>
        <dbReference type="ARBA" id="ARBA00023040"/>
    </source>
</evidence>
<evidence type="ECO:0000313" key="11">
    <source>
        <dbReference type="EMBL" id="KAF2894334.1"/>
    </source>
</evidence>
<comment type="subcellular location">
    <subcellularLocation>
        <location evidence="1">Endomembrane system</location>
        <topology evidence="1">Multi-pass membrane protein</topology>
    </subcellularLocation>
</comment>
<proteinExistence type="inferred from homology"/>
<feature type="transmembrane region" description="Helical" evidence="9">
    <location>
        <begin position="364"/>
        <end position="382"/>
    </location>
</feature>
<evidence type="ECO:0000256" key="2">
    <source>
        <dbReference type="ARBA" id="ARBA00008979"/>
    </source>
</evidence>
<dbReference type="EMBL" id="VTPC01007121">
    <property type="protein sequence ID" value="KAF2894334.1"/>
    <property type="molecule type" value="Genomic_DNA"/>
</dbReference>
<accession>A0A8K0CXN9</accession>
<dbReference type="InterPro" id="IPR036272">
    <property type="entry name" value="Methuselah_N_sf"/>
</dbReference>
<evidence type="ECO:0000256" key="7">
    <source>
        <dbReference type="ARBA" id="ARBA00023170"/>
    </source>
</evidence>
<keyword evidence="5 9" id="KW-1133">Transmembrane helix</keyword>
<keyword evidence="3 9" id="KW-0812">Transmembrane</keyword>
<dbReference type="InterPro" id="IPR052808">
    <property type="entry name" value="GPCR_Mth-like"/>
</dbReference>
<feature type="transmembrane region" description="Helical" evidence="9">
    <location>
        <begin position="417"/>
        <end position="439"/>
    </location>
</feature>
<reference evidence="11" key="1">
    <citation type="submission" date="2019-08" db="EMBL/GenBank/DDBJ databases">
        <title>The genome of the North American firefly Photinus pyralis.</title>
        <authorList>
            <consortium name="Photinus pyralis genome working group"/>
            <person name="Fallon T.R."/>
            <person name="Sander Lower S.E."/>
            <person name="Weng J.-K."/>
        </authorList>
    </citation>
    <scope>NUCLEOTIDE SEQUENCE</scope>
    <source>
        <strain evidence="11">TRF0915ILg1</strain>
        <tissue evidence="11">Whole body</tissue>
    </source>
</reference>
<keyword evidence="6" id="KW-0297">G-protein coupled receptor</keyword>
<name>A0A8K0CXN9_IGNLU</name>
<organism evidence="11 12">
    <name type="scientific">Ignelater luminosus</name>
    <name type="common">Cucubano</name>
    <name type="synonym">Pyrophorus luminosus</name>
    <dbReference type="NCBI Taxonomy" id="2038154"/>
    <lineage>
        <taxon>Eukaryota</taxon>
        <taxon>Metazoa</taxon>
        <taxon>Ecdysozoa</taxon>
        <taxon>Arthropoda</taxon>
        <taxon>Hexapoda</taxon>
        <taxon>Insecta</taxon>
        <taxon>Pterygota</taxon>
        <taxon>Neoptera</taxon>
        <taxon>Endopterygota</taxon>
        <taxon>Coleoptera</taxon>
        <taxon>Polyphaga</taxon>
        <taxon>Elateriformia</taxon>
        <taxon>Elateroidea</taxon>
        <taxon>Elateridae</taxon>
        <taxon>Agrypninae</taxon>
        <taxon>Pyrophorini</taxon>
        <taxon>Ignelater</taxon>
    </lineage>
</organism>
<dbReference type="OrthoDB" id="6134459at2759"/>
<evidence type="ECO:0000256" key="5">
    <source>
        <dbReference type="ARBA" id="ARBA00022989"/>
    </source>
</evidence>
<feature type="transmembrane region" description="Helical" evidence="9">
    <location>
        <begin position="394"/>
        <end position="411"/>
    </location>
</feature>
<evidence type="ECO:0000256" key="1">
    <source>
        <dbReference type="ARBA" id="ARBA00004127"/>
    </source>
</evidence>
<evidence type="ECO:0000256" key="10">
    <source>
        <dbReference type="SAM" id="SignalP"/>
    </source>
</evidence>
<comment type="caution">
    <text evidence="11">The sequence shown here is derived from an EMBL/GenBank/DDBJ whole genome shotgun (WGS) entry which is preliminary data.</text>
</comment>
<keyword evidence="9" id="KW-0472">Membrane</keyword>
<dbReference type="AlphaFoldDB" id="A0A8K0CXN9"/>
<dbReference type="InterPro" id="IPR023311">
    <property type="entry name" value="Methusela_ecto_dom_2"/>
</dbReference>
<dbReference type="Proteomes" id="UP000801492">
    <property type="component" value="Unassembled WGS sequence"/>
</dbReference>